<organism evidence="1 2">
    <name type="scientific">Strongylus vulgaris</name>
    <name type="common">Blood worm</name>
    <dbReference type="NCBI Taxonomy" id="40348"/>
    <lineage>
        <taxon>Eukaryota</taxon>
        <taxon>Metazoa</taxon>
        <taxon>Ecdysozoa</taxon>
        <taxon>Nematoda</taxon>
        <taxon>Chromadorea</taxon>
        <taxon>Rhabditida</taxon>
        <taxon>Rhabditina</taxon>
        <taxon>Rhabditomorpha</taxon>
        <taxon>Strongyloidea</taxon>
        <taxon>Strongylidae</taxon>
        <taxon>Strongylus</taxon>
    </lineage>
</organism>
<evidence type="ECO:0000313" key="1">
    <source>
        <dbReference type="EMBL" id="VDM70082.1"/>
    </source>
</evidence>
<dbReference type="Proteomes" id="UP000270094">
    <property type="component" value="Unassembled WGS sequence"/>
</dbReference>
<accession>A0A3P7KS66</accession>
<reference evidence="1 2" key="1">
    <citation type="submission" date="2018-11" db="EMBL/GenBank/DDBJ databases">
        <authorList>
            <consortium name="Pathogen Informatics"/>
        </authorList>
    </citation>
    <scope>NUCLEOTIDE SEQUENCE [LARGE SCALE GENOMIC DNA]</scope>
</reference>
<keyword evidence="2" id="KW-1185">Reference proteome</keyword>
<dbReference type="AlphaFoldDB" id="A0A3P7KS66"/>
<gene>
    <name evidence="1" type="ORF">SVUK_LOCUS5080</name>
</gene>
<protein>
    <submittedName>
        <fullName evidence="1">Uncharacterized protein</fullName>
    </submittedName>
</protein>
<evidence type="ECO:0000313" key="2">
    <source>
        <dbReference type="Proteomes" id="UP000270094"/>
    </source>
</evidence>
<name>A0A3P7KS66_STRVU</name>
<sequence>MEGKANVRIDSLIQLLIGLTVETEKERVIMIKYAAQKELIVMRGAGKWQVADNSNLYNIQEQYCPCNVQNDIAPTSSWDPSSIAIVDEDTHEEELLDVVTVENDVEEVPDTARRRFTDNPDVIRDMIQKIEMDYAAGRTRMLSVLNNPTDAALEKLAQTLRCMDEFSESQRHWSQEQARKTSAWHGVQMCPSSDVHKVSHQ</sequence>
<dbReference type="OrthoDB" id="5873801at2759"/>
<dbReference type="EMBL" id="UYYB01014645">
    <property type="protein sequence ID" value="VDM70082.1"/>
    <property type="molecule type" value="Genomic_DNA"/>
</dbReference>
<proteinExistence type="predicted"/>